<sequence length="375" mass="40092">MAGQIHVRPITFTTNVWAPTTSRAFPLGRTPLLLVPLNLSKPKAAPTTPPTAAGIDVAQPQHGVTPALAASLALHFFLMVAIGFALVRRSKGTGGPPDREIGIAVVQRMPDRDRYTDAAELQTEPTPDASTDASSSSSAAPPAEFAPPIDMAGVLKQLTEDARPVTGTGLAGESNVDGDDLAGDNGKGRPQNLTKKKASLFGVSGFGSRFVYVMDRSDSMNGHGGRPLKAAKSELLRSLGTLSELQQFQIVFYNDKPTAFQSGGSVQLIQGQSNLVDAAKNYVRSMRAFGGTEHAVALKMALRMRPDVIFFLTDARIPRLSSSQLREIRHRAVESGTTIHAIEFGTEPSRPTDSFLIDLAGQNGGQYQYVDVRKL</sequence>
<reference evidence="3 4" key="1">
    <citation type="submission" date="2019-02" db="EMBL/GenBank/DDBJ databases">
        <title>Deep-cultivation of Planctomycetes and their phenomic and genomic characterization uncovers novel biology.</title>
        <authorList>
            <person name="Wiegand S."/>
            <person name="Jogler M."/>
            <person name="Boedeker C."/>
            <person name="Pinto D."/>
            <person name="Vollmers J."/>
            <person name="Rivas-Marin E."/>
            <person name="Kohn T."/>
            <person name="Peeters S.H."/>
            <person name="Heuer A."/>
            <person name="Rast P."/>
            <person name="Oberbeckmann S."/>
            <person name="Bunk B."/>
            <person name="Jeske O."/>
            <person name="Meyerdierks A."/>
            <person name="Storesund J.E."/>
            <person name="Kallscheuer N."/>
            <person name="Luecker S."/>
            <person name="Lage O.M."/>
            <person name="Pohl T."/>
            <person name="Merkel B.J."/>
            <person name="Hornburger P."/>
            <person name="Mueller R.-W."/>
            <person name="Bruemmer F."/>
            <person name="Labrenz M."/>
            <person name="Spormann A.M."/>
            <person name="Op Den Camp H."/>
            <person name="Overmann J."/>
            <person name="Amann R."/>
            <person name="Jetten M.S.M."/>
            <person name="Mascher T."/>
            <person name="Medema M.H."/>
            <person name="Devos D.P."/>
            <person name="Kaster A.-K."/>
            <person name="Ovreas L."/>
            <person name="Rohde M."/>
            <person name="Galperin M.Y."/>
            <person name="Jogler C."/>
        </authorList>
    </citation>
    <scope>NUCLEOTIDE SEQUENCE [LARGE SCALE GENOMIC DNA]</scope>
    <source>
        <strain evidence="3 4">V7</strain>
    </source>
</reference>
<evidence type="ECO:0000313" key="3">
    <source>
        <dbReference type="EMBL" id="TWU62865.1"/>
    </source>
</evidence>
<feature type="compositionally biased region" description="Low complexity" evidence="1">
    <location>
        <begin position="125"/>
        <end position="146"/>
    </location>
</feature>
<feature type="domain" description="VWFA" evidence="2">
    <location>
        <begin position="209"/>
        <end position="375"/>
    </location>
</feature>
<gene>
    <name evidence="3" type="ORF">V7x_46020</name>
</gene>
<dbReference type="EMBL" id="SJPZ01000002">
    <property type="protein sequence ID" value="TWU62865.1"/>
    <property type="molecule type" value="Genomic_DNA"/>
</dbReference>
<name>A0A5C6FKV3_9PLAN</name>
<accession>A0A5C6FKV3</accession>
<evidence type="ECO:0000256" key="1">
    <source>
        <dbReference type="SAM" id="MobiDB-lite"/>
    </source>
</evidence>
<dbReference type="Proteomes" id="UP000316476">
    <property type="component" value="Unassembled WGS sequence"/>
</dbReference>
<organism evidence="3 4">
    <name type="scientific">Crateriforma conspicua</name>
    <dbReference type="NCBI Taxonomy" id="2527996"/>
    <lineage>
        <taxon>Bacteria</taxon>
        <taxon>Pseudomonadati</taxon>
        <taxon>Planctomycetota</taxon>
        <taxon>Planctomycetia</taxon>
        <taxon>Planctomycetales</taxon>
        <taxon>Planctomycetaceae</taxon>
        <taxon>Crateriforma</taxon>
    </lineage>
</organism>
<feature type="region of interest" description="Disordered" evidence="1">
    <location>
        <begin position="165"/>
        <end position="193"/>
    </location>
</feature>
<proteinExistence type="predicted"/>
<dbReference type="InterPro" id="IPR002035">
    <property type="entry name" value="VWF_A"/>
</dbReference>
<feature type="region of interest" description="Disordered" evidence="1">
    <location>
        <begin position="121"/>
        <end position="146"/>
    </location>
</feature>
<dbReference type="InterPro" id="IPR036465">
    <property type="entry name" value="vWFA_dom_sf"/>
</dbReference>
<dbReference type="PROSITE" id="PS50234">
    <property type="entry name" value="VWFA"/>
    <property type="match status" value="1"/>
</dbReference>
<dbReference type="SUPFAM" id="SSF53300">
    <property type="entry name" value="vWA-like"/>
    <property type="match status" value="1"/>
</dbReference>
<evidence type="ECO:0000313" key="4">
    <source>
        <dbReference type="Proteomes" id="UP000316476"/>
    </source>
</evidence>
<dbReference type="AlphaFoldDB" id="A0A5C6FKV3"/>
<protein>
    <recommendedName>
        <fullName evidence="2">VWFA domain-containing protein</fullName>
    </recommendedName>
</protein>
<dbReference type="Gene3D" id="3.40.50.410">
    <property type="entry name" value="von Willebrand factor, type A domain"/>
    <property type="match status" value="1"/>
</dbReference>
<comment type="caution">
    <text evidence="3">The sequence shown here is derived from an EMBL/GenBank/DDBJ whole genome shotgun (WGS) entry which is preliminary data.</text>
</comment>
<evidence type="ECO:0000259" key="2">
    <source>
        <dbReference type="PROSITE" id="PS50234"/>
    </source>
</evidence>